<dbReference type="Proteomes" id="UP000262802">
    <property type="component" value="Chromosome"/>
</dbReference>
<name>A0A3B7R4V5_9BACT</name>
<evidence type="ECO:0000313" key="3">
    <source>
        <dbReference type="Proteomes" id="UP000262802"/>
    </source>
</evidence>
<keyword evidence="1" id="KW-1133">Transmembrane helix</keyword>
<dbReference type="OrthoDB" id="9845943at2"/>
<organism evidence="2 3">
    <name type="scientific">Hymenobacter oligotrophus</name>
    <dbReference type="NCBI Taxonomy" id="2319843"/>
    <lineage>
        <taxon>Bacteria</taxon>
        <taxon>Pseudomonadati</taxon>
        <taxon>Bacteroidota</taxon>
        <taxon>Cytophagia</taxon>
        <taxon>Cytophagales</taxon>
        <taxon>Hymenobacteraceae</taxon>
        <taxon>Hymenobacter</taxon>
    </lineage>
</organism>
<feature type="transmembrane region" description="Helical" evidence="1">
    <location>
        <begin position="12"/>
        <end position="38"/>
    </location>
</feature>
<dbReference type="RefSeq" id="WP_119445908.1">
    <property type="nucleotide sequence ID" value="NZ_CP032317.1"/>
</dbReference>
<evidence type="ECO:0000256" key="1">
    <source>
        <dbReference type="SAM" id="Phobius"/>
    </source>
</evidence>
<accession>A0A3B7R4V5</accession>
<feature type="transmembrane region" description="Helical" evidence="1">
    <location>
        <begin position="50"/>
        <end position="67"/>
    </location>
</feature>
<keyword evidence="1" id="KW-0472">Membrane</keyword>
<feature type="transmembrane region" description="Helical" evidence="1">
    <location>
        <begin position="73"/>
        <end position="95"/>
    </location>
</feature>
<protein>
    <submittedName>
        <fullName evidence="2">Uncharacterized protein</fullName>
    </submittedName>
</protein>
<keyword evidence="3" id="KW-1185">Reference proteome</keyword>
<dbReference type="AlphaFoldDB" id="A0A3B7R4V5"/>
<reference evidence="2 3" key="1">
    <citation type="submission" date="2018-09" db="EMBL/GenBank/DDBJ databases">
        <title>Hymenobacter medium sp. nov., isolated from R2A medium.</title>
        <authorList>
            <person name="Yingchao G."/>
        </authorList>
    </citation>
    <scope>NUCLEOTIDE SEQUENCE [LARGE SCALE GENOMIC DNA]</scope>
    <source>
        <strain evidence="3">sh-6</strain>
    </source>
</reference>
<dbReference type="EMBL" id="CP032317">
    <property type="protein sequence ID" value="AYA38360.1"/>
    <property type="molecule type" value="Genomic_DNA"/>
</dbReference>
<proteinExistence type="predicted"/>
<evidence type="ECO:0000313" key="2">
    <source>
        <dbReference type="EMBL" id="AYA38360.1"/>
    </source>
</evidence>
<gene>
    <name evidence="2" type="ORF">D3Y59_15695</name>
</gene>
<dbReference type="KEGG" id="hyh:D3Y59_15695"/>
<keyword evidence="1" id="KW-0812">Transmembrane</keyword>
<sequence length="99" mass="11013">MTMLLNTQTWEFWRMALGLVLLAVAGPMLLGGLAYWLLKRQYPLYRANPWPSLLGAVVLNAIGPKFLPMATSSFFMILGMIALPLAGGALGYFWVRRPV</sequence>